<sequence length="306" mass="33957">MPPKSSKKAKEQTPDAPKVKQEPKTPSAPKKAAPKKKEPLHFEAVKKTGDAALAIDEGGLYTHNITLTAPAPFDLIGTLVYTTGEYEGNQAIMIRPARPFPFMKLPKELRARIYNFYFAQKGVVGDTILLDGKRSNKDVYAKTYAEGHKNRVGLLAVSKEISTEATPRLYTLPLRLDSTGTLLDFLSQLPTPVRTRLQNLTIKTFIKTSSRNAMHFLAEARNLQRFHIESGVFGDADPAKAAKQFYAEAYKFLEAVGSVQGRKDAGVDVLGFGPMALTYKDAKKEVKPWAEAMVSEFREILRAKLK</sequence>
<proteinExistence type="predicted"/>
<dbReference type="Proteomes" id="UP000799436">
    <property type="component" value="Unassembled WGS sequence"/>
</dbReference>
<organism evidence="2 3">
    <name type="scientific">Teratosphaeria nubilosa</name>
    <dbReference type="NCBI Taxonomy" id="161662"/>
    <lineage>
        <taxon>Eukaryota</taxon>
        <taxon>Fungi</taxon>
        <taxon>Dikarya</taxon>
        <taxon>Ascomycota</taxon>
        <taxon>Pezizomycotina</taxon>
        <taxon>Dothideomycetes</taxon>
        <taxon>Dothideomycetidae</taxon>
        <taxon>Mycosphaerellales</taxon>
        <taxon>Teratosphaeriaceae</taxon>
        <taxon>Teratosphaeria</taxon>
    </lineage>
</organism>
<dbReference type="EMBL" id="ML995816">
    <property type="protein sequence ID" value="KAF2772015.1"/>
    <property type="molecule type" value="Genomic_DNA"/>
</dbReference>
<feature type="compositionally biased region" description="Basic and acidic residues" evidence="1">
    <location>
        <begin position="8"/>
        <end position="23"/>
    </location>
</feature>
<evidence type="ECO:0000313" key="3">
    <source>
        <dbReference type="Proteomes" id="UP000799436"/>
    </source>
</evidence>
<gene>
    <name evidence="2" type="ORF">EJ03DRAFT_348828</name>
</gene>
<dbReference type="PANTHER" id="PTHR42085">
    <property type="entry name" value="F-BOX DOMAIN-CONTAINING PROTEIN"/>
    <property type="match status" value="1"/>
</dbReference>
<accession>A0A6G1LGL3</accession>
<name>A0A6G1LGL3_9PEZI</name>
<dbReference type="PANTHER" id="PTHR42085:SF8">
    <property type="entry name" value="F-BOX DOMAIN-CONTAINING PROTEIN"/>
    <property type="match status" value="1"/>
</dbReference>
<dbReference type="AlphaFoldDB" id="A0A6G1LGL3"/>
<keyword evidence="3" id="KW-1185">Reference proteome</keyword>
<feature type="region of interest" description="Disordered" evidence="1">
    <location>
        <begin position="1"/>
        <end position="38"/>
    </location>
</feature>
<dbReference type="InterPro" id="IPR038883">
    <property type="entry name" value="AN11006-like"/>
</dbReference>
<evidence type="ECO:0000256" key="1">
    <source>
        <dbReference type="SAM" id="MobiDB-lite"/>
    </source>
</evidence>
<dbReference type="OrthoDB" id="62952at2759"/>
<reference evidence="2" key="1">
    <citation type="journal article" date="2020" name="Stud. Mycol.">
        <title>101 Dothideomycetes genomes: a test case for predicting lifestyles and emergence of pathogens.</title>
        <authorList>
            <person name="Haridas S."/>
            <person name="Albert R."/>
            <person name="Binder M."/>
            <person name="Bloem J."/>
            <person name="Labutti K."/>
            <person name="Salamov A."/>
            <person name="Andreopoulos B."/>
            <person name="Baker S."/>
            <person name="Barry K."/>
            <person name="Bills G."/>
            <person name="Bluhm B."/>
            <person name="Cannon C."/>
            <person name="Castanera R."/>
            <person name="Culley D."/>
            <person name="Daum C."/>
            <person name="Ezra D."/>
            <person name="Gonzalez J."/>
            <person name="Henrissat B."/>
            <person name="Kuo A."/>
            <person name="Liang C."/>
            <person name="Lipzen A."/>
            <person name="Lutzoni F."/>
            <person name="Magnuson J."/>
            <person name="Mondo S."/>
            <person name="Nolan M."/>
            <person name="Ohm R."/>
            <person name="Pangilinan J."/>
            <person name="Park H.-J."/>
            <person name="Ramirez L."/>
            <person name="Alfaro M."/>
            <person name="Sun H."/>
            <person name="Tritt A."/>
            <person name="Yoshinaga Y."/>
            <person name="Zwiers L.-H."/>
            <person name="Turgeon B."/>
            <person name="Goodwin S."/>
            <person name="Spatafora J."/>
            <person name="Crous P."/>
            <person name="Grigoriev I."/>
        </authorList>
    </citation>
    <scope>NUCLEOTIDE SEQUENCE</scope>
    <source>
        <strain evidence="2">CBS 116005</strain>
    </source>
</reference>
<evidence type="ECO:0000313" key="2">
    <source>
        <dbReference type="EMBL" id="KAF2772015.1"/>
    </source>
</evidence>
<protein>
    <submittedName>
        <fullName evidence="2">Uncharacterized protein</fullName>
    </submittedName>
</protein>